<sequence length="219" mass="22029">MSDTSPHLYADHVGLIAAGGVCERQAEHLAAVGRWVADVCAPGDAFRGVLAPFLPLYADALDSVAGGLDASGDAADRWGRAARETADDLVATDLGVRRVLERLADLLPAGVPDLTRLLAGATPAVPPGAAPPLAPCPVTPAPGESPVPAADLLGASLDHAGLGAAAAGPAGRLLGQAAALAKDRGELLDAAEGVEDDQRERPDVGDDLDRYDDFLGAGA</sequence>
<evidence type="ECO:0000256" key="1">
    <source>
        <dbReference type="SAM" id="MobiDB-lite"/>
    </source>
</evidence>
<protein>
    <recommendedName>
        <fullName evidence="4">WXG100 family type VII secretion target</fullName>
    </recommendedName>
</protein>
<name>A0ABN2PIF2_9ACTN</name>
<gene>
    <name evidence="2" type="ORF">GCM10009737_25340</name>
</gene>
<evidence type="ECO:0000313" key="3">
    <source>
        <dbReference type="Proteomes" id="UP001501612"/>
    </source>
</evidence>
<comment type="caution">
    <text evidence="2">The sequence shown here is derived from an EMBL/GenBank/DDBJ whole genome shotgun (WGS) entry which is preliminary data.</text>
</comment>
<evidence type="ECO:0008006" key="4">
    <source>
        <dbReference type="Google" id="ProtNLM"/>
    </source>
</evidence>
<feature type="compositionally biased region" description="Basic and acidic residues" evidence="1">
    <location>
        <begin position="196"/>
        <end position="212"/>
    </location>
</feature>
<accession>A0ABN2PIF2</accession>
<dbReference type="RefSeq" id="WP_344007738.1">
    <property type="nucleotide sequence ID" value="NZ_BAAAMY010000005.1"/>
</dbReference>
<reference evidence="2 3" key="1">
    <citation type="journal article" date="2019" name="Int. J. Syst. Evol. Microbiol.">
        <title>The Global Catalogue of Microorganisms (GCM) 10K type strain sequencing project: providing services to taxonomists for standard genome sequencing and annotation.</title>
        <authorList>
            <consortium name="The Broad Institute Genomics Platform"/>
            <consortium name="The Broad Institute Genome Sequencing Center for Infectious Disease"/>
            <person name="Wu L."/>
            <person name="Ma J."/>
        </authorList>
    </citation>
    <scope>NUCLEOTIDE SEQUENCE [LARGE SCALE GENOMIC DNA]</scope>
    <source>
        <strain evidence="2 3">JCM 14046</strain>
    </source>
</reference>
<proteinExistence type="predicted"/>
<keyword evidence="3" id="KW-1185">Reference proteome</keyword>
<organism evidence="2 3">
    <name type="scientific">Nocardioides lentus</name>
    <dbReference type="NCBI Taxonomy" id="338077"/>
    <lineage>
        <taxon>Bacteria</taxon>
        <taxon>Bacillati</taxon>
        <taxon>Actinomycetota</taxon>
        <taxon>Actinomycetes</taxon>
        <taxon>Propionibacteriales</taxon>
        <taxon>Nocardioidaceae</taxon>
        <taxon>Nocardioides</taxon>
    </lineage>
</organism>
<dbReference type="EMBL" id="BAAAMY010000005">
    <property type="protein sequence ID" value="GAA1922730.1"/>
    <property type="molecule type" value="Genomic_DNA"/>
</dbReference>
<feature type="region of interest" description="Disordered" evidence="1">
    <location>
        <begin position="189"/>
        <end position="212"/>
    </location>
</feature>
<dbReference type="Proteomes" id="UP001501612">
    <property type="component" value="Unassembled WGS sequence"/>
</dbReference>
<evidence type="ECO:0000313" key="2">
    <source>
        <dbReference type="EMBL" id="GAA1922730.1"/>
    </source>
</evidence>